<proteinExistence type="inferred from homology"/>
<keyword evidence="6" id="KW-1185">Reference proteome</keyword>
<dbReference type="SUPFAM" id="SSF53448">
    <property type="entry name" value="Nucleotide-diphospho-sugar transferases"/>
    <property type="match status" value="1"/>
</dbReference>
<evidence type="ECO:0000256" key="3">
    <source>
        <dbReference type="ARBA" id="ARBA00022676"/>
    </source>
</evidence>
<evidence type="ECO:0000256" key="1">
    <source>
        <dbReference type="ARBA" id="ARBA00001936"/>
    </source>
</evidence>
<comment type="similarity">
    <text evidence="2">Belongs to the glycosyltransferase 6 family.</text>
</comment>
<accession>A0ABX7XN49</accession>
<dbReference type="InterPro" id="IPR029044">
    <property type="entry name" value="Nucleotide-diphossugar_trans"/>
</dbReference>
<sequence length="270" mass="32117">MLKIGVYYICTGPYKEWFPGFLKSLVNFLPGDEKHLKIISDGLDDYHDYSDEKNRIYVDSIDKIHNYPWPIVTLFKFKYILDNRDDDFDYCFYFNGNSEILKKSNLFWDNFRTILAQNDLLATYHASDAIIEDVKNFKKGDKKIDKRNSCSYIGTANYIYVQACFFGGKAPAIYQMCHEHLNLVSEDLLNHIIAPWDDETYYNKYIFSNPDHLKIKYMMCFYAQEIGCIDKYKNEVFVLLRNNDNFKSVKVRQTNIPRSLWGRVWNKFIR</sequence>
<dbReference type="Gene3D" id="3.90.550.10">
    <property type="entry name" value="Spore Coat Polysaccharide Biosynthesis Protein SpsA, Chain A"/>
    <property type="match status" value="1"/>
</dbReference>
<evidence type="ECO:0008006" key="7">
    <source>
        <dbReference type="Google" id="ProtNLM"/>
    </source>
</evidence>
<comment type="cofactor">
    <cofactor evidence="1">
        <name>Mn(2+)</name>
        <dbReference type="ChEBI" id="CHEBI:29035"/>
    </cofactor>
</comment>
<reference evidence="5 6" key="1">
    <citation type="submission" date="2021-03" db="EMBL/GenBank/DDBJ databases">
        <title>Human Oral Microbial Genomes.</title>
        <authorList>
            <person name="Johnston C.D."/>
            <person name="Chen T."/>
            <person name="Dewhirst F.E."/>
        </authorList>
    </citation>
    <scope>NUCLEOTIDE SEQUENCE [LARGE SCALE GENOMIC DNA]</scope>
    <source>
        <strain evidence="5 6">F0054</strain>
    </source>
</reference>
<dbReference type="EMBL" id="CP072361">
    <property type="protein sequence ID" value="QUB75006.1"/>
    <property type="molecule type" value="Genomic_DNA"/>
</dbReference>
<name>A0ABX7XN49_9BACT</name>
<dbReference type="Pfam" id="PF03414">
    <property type="entry name" value="Glyco_transf_6"/>
    <property type="match status" value="1"/>
</dbReference>
<evidence type="ECO:0000256" key="4">
    <source>
        <dbReference type="ARBA" id="ARBA00022679"/>
    </source>
</evidence>
<evidence type="ECO:0000313" key="5">
    <source>
        <dbReference type="EMBL" id="QUB75006.1"/>
    </source>
</evidence>
<evidence type="ECO:0000256" key="2">
    <source>
        <dbReference type="ARBA" id="ARBA00010413"/>
    </source>
</evidence>
<organism evidence="5 6">
    <name type="scientific">Prevotella melaninogenica</name>
    <dbReference type="NCBI Taxonomy" id="28132"/>
    <lineage>
        <taxon>Bacteria</taxon>
        <taxon>Pseudomonadati</taxon>
        <taxon>Bacteroidota</taxon>
        <taxon>Bacteroidia</taxon>
        <taxon>Bacteroidales</taxon>
        <taxon>Prevotellaceae</taxon>
        <taxon>Prevotella</taxon>
    </lineage>
</organism>
<keyword evidence="4" id="KW-0808">Transferase</keyword>
<keyword evidence="3" id="KW-0328">Glycosyltransferase</keyword>
<dbReference type="InterPro" id="IPR005076">
    <property type="entry name" value="Glyco_trans_6"/>
</dbReference>
<protein>
    <recommendedName>
        <fullName evidence="7">Glycosyl transferase</fullName>
    </recommendedName>
</protein>
<dbReference type="RefSeq" id="WP_211807125.1">
    <property type="nucleotide sequence ID" value="NZ_CP072361.1"/>
</dbReference>
<dbReference type="Proteomes" id="UP000682195">
    <property type="component" value="Chromosome 1"/>
</dbReference>
<gene>
    <name evidence="5" type="ORF">J5A58_05550</name>
</gene>
<evidence type="ECO:0000313" key="6">
    <source>
        <dbReference type="Proteomes" id="UP000682195"/>
    </source>
</evidence>